<protein>
    <submittedName>
        <fullName evidence="1">Uncharacterized protein</fullName>
    </submittedName>
</protein>
<dbReference type="EMBL" id="JAINUG010000656">
    <property type="protein sequence ID" value="KAJ8362490.1"/>
    <property type="molecule type" value="Genomic_DNA"/>
</dbReference>
<comment type="caution">
    <text evidence="1">The sequence shown here is derived from an EMBL/GenBank/DDBJ whole genome shotgun (WGS) entry which is preliminary data.</text>
</comment>
<dbReference type="AlphaFoldDB" id="A0AAD7R548"/>
<organism evidence="1 2">
    <name type="scientific">Aldrovandia affinis</name>
    <dbReference type="NCBI Taxonomy" id="143900"/>
    <lineage>
        <taxon>Eukaryota</taxon>
        <taxon>Metazoa</taxon>
        <taxon>Chordata</taxon>
        <taxon>Craniata</taxon>
        <taxon>Vertebrata</taxon>
        <taxon>Euteleostomi</taxon>
        <taxon>Actinopterygii</taxon>
        <taxon>Neopterygii</taxon>
        <taxon>Teleostei</taxon>
        <taxon>Notacanthiformes</taxon>
        <taxon>Halosauridae</taxon>
        <taxon>Aldrovandia</taxon>
    </lineage>
</organism>
<evidence type="ECO:0000313" key="2">
    <source>
        <dbReference type="Proteomes" id="UP001221898"/>
    </source>
</evidence>
<name>A0AAD7R548_9TELE</name>
<sequence length="49" mass="5628">MSETQYFLDYFIDENESISNLKLNGFSKGLTALSFTGLFKKLNEPEFIS</sequence>
<gene>
    <name evidence="1" type="ORF">AAFF_G00372090</name>
</gene>
<accession>A0AAD7R548</accession>
<reference evidence="1" key="1">
    <citation type="journal article" date="2023" name="Science">
        <title>Genome structures resolve the early diversification of teleost fishes.</title>
        <authorList>
            <person name="Parey E."/>
            <person name="Louis A."/>
            <person name="Montfort J."/>
            <person name="Bouchez O."/>
            <person name="Roques C."/>
            <person name="Iampietro C."/>
            <person name="Lluch J."/>
            <person name="Castinel A."/>
            <person name="Donnadieu C."/>
            <person name="Desvignes T."/>
            <person name="Floi Bucao C."/>
            <person name="Jouanno E."/>
            <person name="Wen M."/>
            <person name="Mejri S."/>
            <person name="Dirks R."/>
            <person name="Jansen H."/>
            <person name="Henkel C."/>
            <person name="Chen W.J."/>
            <person name="Zahm M."/>
            <person name="Cabau C."/>
            <person name="Klopp C."/>
            <person name="Thompson A.W."/>
            <person name="Robinson-Rechavi M."/>
            <person name="Braasch I."/>
            <person name="Lecointre G."/>
            <person name="Bobe J."/>
            <person name="Postlethwait J.H."/>
            <person name="Berthelot C."/>
            <person name="Roest Crollius H."/>
            <person name="Guiguen Y."/>
        </authorList>
    </citation>
    <scope>NUCLEOTIDE SEQUENCE</scope>
    <source>
        <strain evidence="1">NC1722</strain>
    </source>
</reference>
<dbReference type="Proteomes" id="UP001221898">
    <property type="component" value="Unassembled WGS sequence"/>
</dbReference>
<keyword evidence="2" id="KW-1185">Reference proteome</keyword>
<evidence type="ECO:0000313" key="1">
    <source>
        <dbReference type="EMBL" id="KAJ8362490.1"/>
    </source>
</evidence>
<proteinExistence type="predicted"/>